<keyword evidence="9" id="KW-0175">Coiled coil</keyword>
<evidence type="ECO:0000256" key="3">
    <source>
        <dbReference type="ARBA" id="ARBA00022741"/>
    </source>
</evidence>
<evidence type="ECO:0000256" key="1">
    <source>
        <dbReference type="ARBA" id="ARBA00007381"/>
    </source>
</evidence>
<organism evidence="11 12">
    <name type="scientific">Streptomyces somaliensis (strain ATCC 33201 / DSM 40738 / JCM 12659 / KCTC 9044 / NCTC 11332 / NRRL B-12077 / IP 733)</name>
    <dbReference type="NCBI Taxonomy" id="1134445"/>
    <lineage>
        <taxon>Bacteria</taxon>
        <taxon>Bacillati</taxon>
        <taxon>Actinomycetota</taxon>
        <taxon>Actinomycetes</taxon>
        <taxon>Kitasatosporales</taxon>
        <taxon>Streptomycetaceae</taxon>
        <taxon>Streptomyces</taxon>
    </lineage>
</organism>
<dbReference type="NCBIfam" id="NF001413">
    <property type="entry name" value="PRK00290.1"/>
    <property type="match status" value="1"/>
</dbReference>
<dbReference type="PANTHER" id="PTHR19375">
    <property type="entry name" value="HEAT SHOCK PROTEIN 70KDA"/>
    <property type="match status" value="1"/>
</dbReference>
<comment type="similarity">
    <text evidence="1 7 8">Belongs to the heat shock protein 70 family.</text>
</comment>
<dbReference type="PROSITE" id="PS01036">
    <property type="entry name" value="HSP70_3"/>
    <property type="match status" value="1"/>
</dbReference>
<proteinExistence type="evidence at transcript level"/>
<dbReference type="Gene3D" id="3.90.640.10">
    <property type="entry name" value="Actin, Chain A, domain 4"/>
    <property type="match status" value="1"/>
</dbReference>
<dbReference type="Pfam" id="PF00012">
    <property type="entry name" value="HSP70"/>
    <property type="match status" value="2"/>
</dbReference>
<comment type="caution">
    <text evidence="11">The sequence shown here is derived from an EMBL/GenBank/DDBJ whole genome shotgun (WGS) entry which is preliminary data.</text>
</comment>
<dbReference type="SUPFAM" id="SSF100934">
    <property type="entry name" value="Heat shock protein 70kD (HSP70), C-terminal subdomain"/>
    <property type="match status" value="1"/>
</dbReference>
<dbReference type="SUPFAM" id="SSF53067">
    <property type="entry name" value="Actin-like ATPase domain"/>
    <property type="match status" value="2"/>
</dbReference>
<keyword evidence="3 7" id="KW-0547">Nucleotide-binding</keyword>
<dbReference type="InterPro" id="IPR043129">
    <property type="entry name" value="ATPase_NBD"/>
</dbReference>
<keyword evidence="6 7" id="KW-0143">Chaperone</keyword>
<dbReference type="FunFam" id="3.30.420.40:FF:000071">
    <property type="entry name" value="Molecular chaperone DnaK"/>
    <property type="match status" value="1"/>
</dbReference>
<feature type="coiled-coil region" evidence="9">
    <location>
        <begin position="222"/>
        <end position="249"/>
    </location>
</feature>
<dbReference type="FunFam" id="2.60.34.10:FF:000014">
    <property type="entry name" value="Chaperone protein DnaK HSP70"/>
    <property type="match status" value="1"/>
</dbReference>
<dbReference type="HAMAP" id="MF_00332">
    <property type="entry name" value="DnaK"/>
    <property type="match status" value="1"/>
</dbReference>
<dbReference type="AlphaFoldDB" id="A0AA44D9S2"/>
<accession>A0AA44D9S2</accession>
<dbReference type="FunFam" id="3.90.640.10:FF:000003">
    <property type="entry name" value="Molecular chaperone DnaK"/>
    <property type="match status" value="1"/>
</dbReference>
<dbReference type="PROSITE" id="PS00329">
    <property type="entry name" value="HSP70_2"/>
    <property type="match status" value="1"/>
</dbReference>
<evidence type="ECO:0000256" key="4">
    <source>
        <dbReference type="ARBA" id="ARBA00022840"/>
    </source>
</evidence>
<feature type="compositionally biased region" description="Low complexity" evidence="10">
    <location>
        <begin position="578"/>
        <end position="592"/>
    </location>
</feature>
<dbReference type="CDD" id="cd10234">
    <property type="entry name" value="ASKHA_NBD_HSP70_DnaK-like"/>
    <property type="match status" value="1"/>
</dbReference>
<dbReference type="PRINTS" id="PR00301">
    <property type="entry name" value="HEATSHOCK70"/>
</dbReference>
<evidence type="ECO:0000256" key="10">
    <source>
        <dbReference type="SAM" id="MobiDB-lite"/>
    </source>
</evidence>
<feature type="region of interest" description="Disordered" evidence="10">
    <location>
        <begin position="578"/>
        <end position="615"/>
    </location>
</feature>
<dbReference type="GO" id="GO:0140662">
    <property type="term" value="F:ATP-dependent protein folding chaperone"/>
    <property type="evidence" value="ECO:0007669"/>
    <property type="project" value="InterPro"/>
</dbReference>
<dbReference type="FunFam" id="1.20.1270.10:FF:000001">
    <property type="entry name" value="Molecular chaperone DnaK"/>
    <property type="match status" value="1"/>
</dbReference>
<dbReference type="Gene3D" id="1.20.1270.10">
    <property type="match status" value="1"/>
</dbReference>
<feature type="modified residue" description="Phosphothreonine; by autocatalysis" evidence="7">
    <location>
        <position position="173"/>
    </location>
</feature>
<evidence type="ECO:0000256" key="5">
    <source>
        <dbReference type="ARBA" id="ARBA00023016"/>
    </source>
</evidence>
<evidence type="ECO:0000256" key="2">
    <source>
        <dbReference type="ARBA" id="ARBA00022553"/>
    </source>
</evidence>
<keyword evidence="5 7" id="KW-0346">Stress response</keyword>
<dbReference type="InterPro" id="IPR018181">
    <property type="entry name" value="Heat_shock_70_CS"/>
</dbReference>
<dbReference type="InterPro" id="IPR012725">
    <property type="entry name" value="Chaperone_DnaK"/>
</dbReference>
<evidence type="ECO:0000256" key="7">
    <source>
        <dbReference type="HAMAP-Rule" id="MF_00332"/>
    </source>
</evidence>
<dbReference type="RefSeq" id="WP_168437093.1">
    <property type="nucleotide sequence ID" value="NZ_JAAXOU010000006.1"/>
</dbReference>
<dbReference type="NCBIfam" id="TIGR02350">
    <property type="entry name" value="prok_dnaK"/>
    <property type="match status" value="1"/>
</dbReference>
<dbReference type="EMBL" id="JAAXOU010000006">
    <property type="protein sequence ID" value="NKY12811.1"/>
    <property type="molecule type" value="Genomic_DNA"/>
</dbReference>
<dbReference type="GO" id="GO:0005524">
    <property type="term" value="F:ATP binding"/>
    <property type="evidence" value="ECO:0007669"/>
    <property type="project" value="UniProtKB-UniRule"/>
</dbReference>
<dbReference type="Proteomes" id="UP000570003">
    <property type="component" value="Unassembled WGS sequence"/>
</dbReference>
<dbReference type="Gene3D" id="2.60.34.10">
    <property type="entry name" value="Substrate Binding Domain Of DNAk, Chain A, domain 1"/>
    <property type="match status" value="1"/>
</dbReference>
<dbReference type="InterPro" id="IPR029048">
    <property type="entry name" value="HSP70_C_sf"/>
</dbReference>
<keyword evidence="4 7" id="KW-0067">ATP-binding</keyword>
<dbReference type="PROSITE" id="PS00297">
    <property type="entry name" value="HSP70_1"/>
    <property type="match status" value="1"/>
</dbReference>
<gene>
    <name evidence="7 11" type="primary">dnaK</name>
    <name evidence="11" type="ORF">HGA06_01120</name>
</gene>
<dbReference type="SUPFAM" id="SSF100920">
    <property type="entry name" value="Heat shock protein 70kD (HSP70), peptide-binding domain"/>
    <property type="match status" value="1"/>
</dbReference>
<dbReference type="InterPro" id="IPR029047">
    <property type="entry name" value="HSP70_peptide-bd_sf"/>
</dbReference>
<keyword evidence="12" id="KW-1185">Reference proteome</keyword>
<evidence type="ECO:0000256" key="8">
    <source>
        <dbReference type="RuleBase" id="RU003322"/>
    </source>
</evidence>
<evidence type="ECO:0000256" key="9">
    <source>
        <dbReference type="SAM" id="Coils"/>
    </source>
</evidence>
<evidence type="ECO:0000313" key="11">
    <source>
        <dbReference type="EMBL" id="NKY12811.1"/>
    </source>
</evidence>
<dbReference type="Gene3D" id="3.30.30.30">
    <property type="match status" value="1"/>
</dbReference>
<dbReference type="InterPro" id="IPR013126">
    <property type="entry name" value="Hsp_70_fam"/>
</dbReference>
<protein>
    <recommendedName>
        <fullName evidence="7">Chaperone protein DnaK</fullName>
    </recommendedName>
    <alternativeName>
        <fullName evidence="7">HSP70</fullName>
    </alternativeName>
    <alternativeName>
        <fullName evidence="7">Heat shock 70 kDa protein</fullName>
    </alternativeName>
    <alternativeName>
        <fullName evidence="7">Heat shock protein 70</fullName>
    </alternativeName>
</protein>
<sequence>MARAVGIDLGTTNSVVSVLEGGEPTVITNAEGARTTPSVVAFAKNGEVLVGEVAKRQAVTNVDRTIRSVKRHMGTDWKIELDGKNFNPQQISAFILQKLKRDAEAYLGEKVTDAVITVPAYFNDSERQATKEAGEIAGLNVLRIVNEPTAAALAYGLDKDDQTILVFDLGGGTFDVSLLEIGDGVVEVKATNGDNHLGGDDWDQRVVDYLVKQFQSGHGVDLSKDKMALQRLREAAEKAKIELSSSTETSINLPYITASAEGPLHLDEKLTRAQFQQLTADLLERCKIPFHNVIKDAGIQLSEIDHVVLVGGSTRMPAVAELVKELTGGKEANKGVNPDEVVAIGASLQAGVLKGEVKDVLLLDVTPLSLGIETKGGIMTKLIERNTTIPTKRSEIFTTAEDNQPSVQIQVYQGEREIAAYNKKLGMFELTGLPPAPRGVPQIEVSFDIDANGIMHVTAKDLGTGKEQKMTVTGGSSLPKEEVDRMREEAERYAEEDHKRREAAETRNQGEQLVYQTEKFLADNADKVPGEVKTEVEAAVNELKEKLKGEDTAEIRTATEKVAAVSQKLGQAMYADAQAAQAAGGAQAGAEGAKADDDVIDAEIVDDEKPKGGAA</sequence>
<name>A0AA44D9S2_STRE0</name>
<reference evidence="11 12" key="1">
    <citation type="submission" date="2020-04" db="EMBL/GenBank/DDBJ databases">
        <title>MicrobeNet Type strains.</title>
        <authorList>
            <person name="Nicholson A.C."/>
        </authorList>
    </citation>
    <scope>NUCLEOTIDE SEQUENCE [LARGE SCALE GENOMIC DNA]</scope>
    <source>
        <strain evidence="11 12">DSM 40738</strain>
    </source>
</reference>
<dbReference type="Gene3D" id="3.30.420.40">
    <property type="match status" value="3"/>
</dbReference>
<evidence type="ECO:0000256" key="6">
    <source>
        <dbReference type="ARBA" id="ARBA00023186"/>
    </source>
</evidence>
<dbReference type="GO" id="GO:0051082">
    <property type="term" value="F:unfolded protein binding"/>
    <property type="evidence" value="ECO:0007669"/>
    <property type="project" value="InterPro"/>
</dbReference>
<comment type="function">
    <text evidence="7">Acts as a chaperone.</text>
</comment>
<comment type="induction">
    <text evidence="7">By stress conditions e.g. heat shock.</text>
</comment>
<evidence type="ECO:0000313" key="12">
    <source>
        <dbReference type="Proteomes" id="UP000570003"/>
    </source>
</evidence>
<keyword evidence="2 7" id="KW-0597">Phosphoprotein</keyword>